<dbReference type="Gene3D" id="3.40.220.10">
    <property type="entry name" value="Leucine Aminopeptidase, subunit E, domain 1"/>
    <property type="match status" value="1"/>
</dbReference>
<evidence type="ECO:0000313" key="2">
    <source>
        <dbReference type="Proteomes" id="UP001152888"/>
    </source>
</evidence>
<name>A0A9P0NWR9_ACAOB</name>
<dbReference type="AlphaFoldDB" id="A0A9P0NWR9"/>
<comment type="caution">
    <text evidence="1">The sequence shown here is derived from an EMBL/GenBank/DDBJ whole genome shotgun (WGS) entry which is preliminary data.</text>
</comment>
<reference evidence="1" key="1">
    <citation type="submission" date="2022-03" db="EMBL/GenBank/DDBJ databases">
        <authorList>
            <person name="Sayadi A."/>
        </authorList>
    </citation>
    <scope>NUCLEOTIDE SEQUENCE</scope>
</reference>
<keyword evidence="2" id="KW-1185">Reference proteome</keyword>
<proteinExistence type="predicted"/>
<dbReference type="InterPro" id="IPR043472">
    <property type="entry name" value="Macro_dom-like"/>
</dbReference>
<dbReference type="Proteomes" id="UP001152888">
    <property type="component" value="Unassembled WGS sequence"/>
</dbReference>
<evidence type="ECO:0000313" key="1">
    <source>
        <dbReference type="EMBL" id="CAH1959663.1"/>
    </source>
</evidence>
<organism evidence="1 2">
    <name type="scientific">Acanthoscelides obtectus</name>
    <name type="common">Bean weevil</name>
    <name type="synonym">Bruchus obtectus</name>
    <dbReference type="NCBI Taxonomy" id="200917"/>
    <lineage>
        <taxon>Eukaryota</taxon>
        <taxon>Metazoa</taxon>
        <taxon>Ecdysozoa</taxon>
        <taxon>Arthropoda</taxon>
        <taxon>Hexapoda</taxon>
        <taxon>Insecta</taxon>
        <taxon>Pterygota</taxon>
        <taxon>Neoptera</taxon>
        <taxon>Endopterygota</taxon>
        <taxon>Coleoptera</taxon>
        <taxon>Polyphaga</taxon>
        <taxon>Cucujiformia</taxon>
        <taxon>Chrysomeloidea</taxon>
        <taxon>Chrysomelidae</taxon>
        <taxon>Bruchinae</taxon>
        <taxon>Bruchini</taxon>
        <taxon>Acanthoscelides</taxon>
    </lineage>
</organism>
<dbReference type="SUPFAM" id="SSF52949">
    <property type="entry name" value="Macro domain-like"/>
    <property type="match status" value="1"/>
</dbReference>
<gene>
    <name evidence="1" type="ORF">ACAOBT_LOCUS3295</name>
</gene>
<dbReference type="EMBL" id="CAKOFQ010006683">
    <property type="protein sequence ID" value="CAH1959663.1"/>
    <property type="molecule type" value="Genomic_DNA"/>
</dbReference>
<protein>
    <submittedName>
        <fullName evidence="1">Uncharacterized protein</fullName>
    </submittedName>
</protein>
<accession>A0A9P0NWR9</accession>
<dbReference type="OrthoDB" id="6381815at2759"/>
<sequence length="356" mass="39007">MFKRYTDISKGSKSASSSTGGCFLFLLFLGGRQMAFSGRDADAIPIGEKSMVDDRNDCEVKILSELSTFILKGFSVSSETVSSTFLFLSSSTGDSTSVSCSVQWFIDGCSGLNVREVKILSELSTLIAKGISVSSETIPLTFLLLSSSTGGTTSVSFSGIRLVDCCSDQNDCEKPNYEDVWNALCSLREFLLAEDLRKLSIPKLACGQDNLDWRIIRSMLELSSLPSTLNRKMGNLEDGTEISSNIKIPSTVLGICASIQTNYTYVYHKLVIRSWYPVALLISLTEHDLSSLPSTLNRKMGNLEDGTEISSNIKIPSTVLGICASIQTNYTYVYHKLVIRSWYPVASLISLTEHDV</sequence>